<protein>
    <recommendedName>
        <fullName evidence="3">DUF1820 domain-containing protein</fullName>
    </recommendedName>
</protein>
<dbReference type="Pfam" id="PF08850">
    <property type="entry name" value="DUF1820"/>
    <property type="match status" value="1"/>
</dbReference>
<evidence type="ECO:0000313" key="1">
    <source>
        <dbReference type="EMBL" id="BCX81466.1"/>
    </source>
</evidence>
<evidence type="ECO:0000313" key="2">
    <source>
        <dbReference type="Proteomes" id="UP001321825"/>
    </source>
</evidence>
<dbReference type="RefSeq" id="WP_317706392.1">
    <property type="nucleotide sequence ID" value="NZ_AP024714.1"/>
</dbReference>
<dbReference type="Proteomes" id="UP001321825">
    <property type="component" value="Chromosome"/>
</dbReference>
<keyword evidence="2" id="KW-1185">Reference proteome</keyword>
<gene>
    <name evidence="1" type="ORF">MIT9_P1044</name>
</gene>
<evidence type="ECO:0008006" key="3">
    <source>
        <dbReference type="Google" id="ProtNLM"/>
    </source>
</evidence>
<dbReference type="KEGG" id="mcau:MIT9_P1044"/>
<organism evidence="1 2">
    <name type="scientific">Methylomarinovum caldicuralii</name>
    <dbReference type="NCBI Taxonomy" id="438856"/>
    <lineage>
        <taxon>Bacteria</taxon>
        <taxon>Pseudomonadati</taxon>
        <taxon>Pseudomonadota</taxon>
        <taxon>Gammaproteobacteria</taxon>
        <taxon>Methylococcales</taxon>
        <taxon>Methylothermaceae</taxon>
        <taxon>Methylomarinovum</taxon>
    </lineage>
</organism>
<proteinExistence type="predicted"/>
<dbReference type="EMBL" id="AP024714">
    <property type="protein sequence ID" value="BCX81466.1"/>
    <property type="molecule type" value="Genomic_DNA"/>
</dbReference>
<dbReference type="AlphaFoldDB" id="A0AAU9CIM6"/>
<name>A0AAU9CIM6_9GAMM</name>
<sequence length="105" mass="12078">MPSHTLFRVSFVNQNQIYEVYARRVYQADLYGFVVVEEFVFGESSAIVVDPSEEKLKAEFENVQRSFIPMHAVIRIDEVERRGTAKILPMKENGAKVTPLYPPRG</sequence>
<dbReference type="InterPro" id="IPR014949">
    <property type="entry name" value="DUF1820"/>
</dbReference>
<dbReference type="PIRSF" id="PIRSF028538">
    <property type="entry name" value="DUF1820"/>
    <property type="match status" value="1"/>
</dbReference>
<accession>A0AAU9CIM6</accession>
<reference evidence="2" key="1">
    <citation type="journal article" date="2024" name="Int. J. Syst. Evol. Microbiol.">
        <title>Methylomarinovum tepidoasis sp. nov., a moderately thermophilic methanotroph of the family Methylothermaceae isolated from a deep-sea hydrothermal field.</title>
        <authorList>
            <person name="Hirayama H."/>
            <person name="Takaki Y."/>
            <person name="Abe M."/>
            <person name="Miyazaki M."/>
            <person name="Uematsu K."/>
            <person name="Matsui Y."/>
            <person name="Takai K."/>
        </authorList>
    </citation>
    <scope>NUCLEOTIDE SEQUENCE [LARGE SCALE GENOMIC DNA]</scope>
    <source>
        <strain evidence="2">IT-9</strain>
    </source>
</reference>